<feature type="domain" description="Glycylpeptide N-tetradecanoyltransferase C-terminal" evidence="12">
    <location>
        <begin position="377"/>
        <end position="595"/>
    </location>
</feature>
<comment type="catalytic activity">
    <reaction evidence="7 8">
        <text>N-terminal glycyl-[protein] + tetradecanoyl-CoA = N-tetradecanoylglycyl-[protein] + CoA + H(+)</text>
        <dbReference type="Rhea" id="RHEA:15521"/>
        <dbReference type="Rhea" id="RHEA-COMP:12666"/>
        <dbReference type="Rhea" id="RHEA-COMP:12667"/>
        <dbReference type="ChEBI" id="CHEBI:15378"/>
        <dbReference type="ChEBI" id="CHEBI:57287"/>
        <dbReference type="ChEBI" id="CHEBI:57385"/>
        <dbReference type="ChEBI" id="CHEBI:64723"/>
        <dbReference type="ChEBI" id="CHEBI:133050"/>
        <dbReference type="EC" id="2.3.1.97"/>
    </reaction>
</comment>
<dbReference type="Pfam" id="PF02799">
    <property type="entry name" value="NMT_C"/>
    <property type="match status" value="1"/>
</dbReference>
<evidence type="ECO:0000259" key="11">
    <source>
        <dbReference type="Pfam" id="PF01233"/>
    </source>
</evidence>
<evidence type="ECO:0000256" key="1">
    <source>
        <dbReference type="ARBA" id="ARBA00003900"/>
    </source>
</evidence>
<dbReference type="PANTHER" id="PTHR11377">
    <property type="entry name" value="N-MYRISTOYL TRANSFERASE"/>
    <property type="match status" value="1"/>
</dbReference>
<dbReference type="EMBL" id="JBFMKM010000014">
    <property type="protein sequence ID" value="KAL1297872.1"/>
    <property type="molecule type" value="Genomic_DNA"/>
</dbReference>
<organism evidence="13 14">
    <name type="scientific">Neodothiora populina</name>
    <dbReference type="NCBI Taxonomy" id="2781224"/>
    <lineage>
        <taxon>Eukaryota</taxon>
        <taxon>Fungi</taxon>
        <taxon>Dikarya</taxon>
        <taxon>Ascomycota</taxon>
        <taxon>Pezizomycotina</taxon>
        <taxon>Dothideomycetes</taxon>
        <taxon>Dothideomycetidae</taxon>
        <taxon>Dothideales</taxon>
        <taxon>Dothioraceae</taxon>
        <taxon>Neodothiora</taxon>
    </lineage>
</organism>
<feature type="region of interest" description="Disordered" evidence="10">
    <location>
        <begin position="1"/>
        <end position="91"/>
    </location>
</feature>
<dbReference type="Gene3D" id="3.40.630.30">
    <property type="match status" value="2"/>
</dbReference>
<sequence>MPQEESKPVDQAAEQEAVQQAVSELKISEEAGAQAEEHKESSEDEAGEAEASTGNDATKGKKKSKKSKKQKLKNALSTVTPGSSAAPVSASEPLPAKAINALSDSQISALVAQNPALAQQILSSGSGTDQQKLRDAFKNISAAELLTGMSKGKNAKDMASYKFWSTQPVPKFDDDAAAAAAAASSSAQSAAAGEVKKEAKKEGPIKEVDINKVPKEPSPLVAGFEWSEVDLEDPPQLDEVQDLLCNHYVEDDEAMFRFNYLKETLAWALKAPGWRKSWHVGVRASKSRKLVAFISAIPLQLRVRDNKIKGSEVNFLCIHKKLRAKRLAPVLIMEITRRCNLEGVFQAIYTAGVILPKPVASCRYFHRALDWEKLYSVGFSPLPSGSTKQRQVIKYRLPDRTATPGLRLMEAKDVDAVHSLLNRYLKRVKLAQEFSKDEVAHWFIDNESDPKSAKRVVWTYVVEDSAKKITDFFSFYCLESSVIHGAGNHSTIRAAYMFYYGTESAFVEQKEDKVLSDRLNLLAKDALILAKQARFDVFNALTLLDNPLFLEKQLFGAGDGQLHYYLFNYRTADLPSGVDAGNHVDARQRGGVGVVML</sequence>
<evidence type="ECO:0000313" key="13">
    <source>
        <dbReference type="EMBL" id="KAL1297872.1"/>
    </source>
</evidence>
<evidence type="ECO:0000256" key="4">
    <source>
        <dbReference type="ARBA" id="ARBA00022240"/>
    </source>
</evidence>
<dbReference type="SUPFAM" id="SSF55729">
    <property type="entry name" value="Acyl-CoA N-acyltransferases (Nat)"/>
    <property type="match status" value="2"/>
</dbReference>
<evidence type="ECO:0000256" key="3">
    <source>
        <dbReference type="ARBA" id="ARBA00012923"/>
    </source>
</evidence>
<dbReference type="PANTHER" id="PTHR11377:SF5">
    <property type="entry name" value="GLYCYLPEPTIDE N-TETRADECANOYLTRANSFERASE"/>
    <property type="match status" value="1"/>
</dbReference>
<dbReference type="PROSITE" id="PS00975">
    <property type="entry name" value="NMT_1"/>
    <property type="match status" value="1"/>
</dbReference>
<accession>A0ABR3P515</accession>
<evidence type="ECO:0000256" key="7">
    <source>
        <dbReference type="ARBA" id="ARBA00048276"/>
    </source>
</evidence>
<reference evidence="13 14" key="1">
    <citation type="submission" date="2024-07" db="EMBL/GenBank/DDBJ databases">
        <title>Draft sequence of the Neodothiora populina.</title>
        <authorList>
            <person name="Drown D.D."/>
            <person name="Schuette U.S."/>
            <person name="Buechlein A.B."/>
            <person name="Rusch D.R."/>
            <person name="Winton L.W."/>
            <person name="Adams G.A."/>
        </authorList>
    </citation>
    <scope>NUCLEOTIDE SEQUENCE [LARGE SCALE GENOMIC DNA]</scope>
    <source>
        <strain evidence="13 14">CPC 39397</strain>
    </source>
</reference>
<dbReference type="InterPro" id="IPR022676">
    <property type="entry name" value="NMT_N"/>
</dbReference>
<comment type="function">
    <text evidence="1 8">Adds a myristoyl group to the N-terminal glycine residue of certain cellular proteins.</text>
</comment>
<evidence type="ECO:0000256" key="5">
    <source>
        <dbReference type="ARBA" id="ARBA00022679"/>
    </source>
</evidence>
<dbReference type="Proteomes" id="UP001562354">
    <property type="component" value="Unassembled WGS sequence"/>
</dbReference>
<dbReference type="GeneID" id="95980093"/>
<evidence type="ECO:0000259" key="12">
    <source>
        <dbReference type="Pfam" id="PF02799"/>
    </source>
</evidence>
<name>A0ABR3P515_9PEZI</name>
<evidence type="ECO:0000313" key="14">
    <source>
        <dbReference type="Proteomes" id="UP001562354"/>
    </source>
</evidence>
<keyword evidence="6 8" id="KW-0012">Acyltransferase</keyword>
<dbReference type="RefSeq" id="XP_069197554.1">
    <property type="nucleotide sequence ID" value="XM_069346344.1"/>
</dbReference>
<feature type="compositionally biased region" description="Basic residues" evidence="10">
    <location>
        <begin position="60"/>
        <end position="72"/>
    </location>
</feature>
<protein>
    <recommendedName>
        <fullName evidence="4 8">Glycylpeptide N-tetradecanoyltransferase</fullName>
        <ecNumber evidence="3 8">2.3.1.97</ecNumber>
    </recommendedName>
</protein>
<dbReference type="InterPro" id="IPR016181">
    <property type="entry name" value="Acyl_CoA_acyltransferase"/>
</dbReference>
<evidence type="ECO:0000256" key="10">
    <source>
        <dbReference type="SAM" id="MobiDB-lite"/>
    </source>
</evidence>
<dbReference type="EC" id="2.3.1.97" evidence="3 8"/>
<evidence type="ECO:0000256" key="8">
    <source>
        <dbReference type="RuleBase" id="RU000586"/>
    </source>
</evidence>
<dbReference type="InterPro" id="IPR022678">
    <property type="entry name" value="NMT_CS"/>
</dbReference>
<proteinExistence type="inferred from homology"/>
<evidence type="ECO:0000256" key="9">
    <source>
        <dbReference type="RuleBase" id="RU004178"/>
    </source>
</evidence>
<dbReference type="Pfam" id="PF01233">
    <property type="entry name" value="NMT"/>
    <property type="match status" value="1"/>
</dbReference>
<evidence type="ECO:0000256" key="2">
    <source>
        <dbReference type="ARBA" id="ARBA00009469"/>
    </source>
</evidence>
<keyword evidence="5 8" id="KW-0808">Transferase</keyword>
<comment type="caution">
    <text evidence="13">The sequence shown here is derived from an EMBL/GenBank/DDBJ whole genome shotgun (WGS) entry which is preliminary data.</text>
</comment>
<gene>
    <name evidence="13" type="ORF">AAFC00_006394</name>
</gene>
<evidence type="ECO:0000256" key="6">
    <source>
        <dbReference type="ARBA" id="ARBA00023315"/>
    </source>
</evidence>
<dbReference type="InterPro" id="IPR022677">
    <property type="entry name" value="NMT_C"/>
</dbReference>
<feature type="domain" description="Glycylpeptide N-tetradecanoyltransferase N-terminal" evidence="11">
    <location>
        <begin position="207"/>
        <end position="362"/>
    </location>
</feature>
<feature type="compositionally biased region" description="Low complexity" evidence="10">
    <location>
        <begin position="11"/>
        <end position="22"/>
    </location>
</feature>
<keyword evidence="14" id="KW-1185">Reference proteome</keyword>
<dbReference type="InterPro" id="IPR000903">
    <property type="entry name" value="NMT"/>
</dbReference>
<comment type="similarity">
    <text evidence="2 9">Belongs to the NMT family.</text>
</comment>